<evidence type="ECO:0000313" key="2">
    <source>
        <dbReference type="EMBL" id="KAF2720681.1"/>
    </source>
</evidence>
<organism evidence="2 3">
    <name type="scientific">Polychaeton citri CBS 116435</name>
    <dbReference type="NCBI Taxonomy" id="1314669"/>
    <lineage>
        <taxon>Eukaryota</taxon>
        <taxon>Fungi</taxon>
        <taxon>Dikarya</taxon>
        <taxon>Ascomycota</taxon>
        <taxon>Pezizomycotina</taxon>
        <taxon>Dothideomycetes</taxon>
        <taxon>Dothideomycetidae</taxon>
        <taxon>Capnodiales</taxon>
        <taxon>Capnodiaceae</taxon>
        <taxon>Polychaeton</taxon>
    </lineage>
</organism>
<feature type="compositionally biased region" description="Polar residues" evidence="1">
    <location>
        <begin position="108"/>
        <end position="119"/>
    </location>
</feature>
<proteinExistence type="predicted"/>
<dbReference type="EMBL" id="MU003797">
    <property type="protein sequence ID" value="KAF2720681.1"/>
    <property type="molecule type" value="Genomic_DNA"/>
</dbReference>
<evidence type="ECO:0000256" key="1">
    <source>
        <dbReference type="SAM" id="MobiDB-lite"/>
    </source>
</evidence>
<name>A0A9P4Q949_9PEZI</name>
<sequence>MASSLLGHTPFIALFTGSITSRRLFGIINVLIVANHSREVLIGPQSQLPRPILLETRLARADQALTVAVSDRELARTLQGASYHAGRETWFWLTGHHVAGQVQRATGVGTQDSDMSSPHSVIGTRIDSL</sequence>
<comment type="caution">
    <text evidence="2">The sequence shown here is derived from an EMBL/GenBank/DDBJ whole genome shotgun (WGS) entry which is preliminary data.</text>
</comment>
<accession>A0A9P4Q949</accession>
<feature type="region of interest" description="Disordered" evidence="1">
    <location>
        <begin position="106"/>
        <end position="129"/>
    </location>
</feature>
<reference evidence="2" key="1">
    <citation type="journal article" date="2020" name="Stud. Mycol.">
        <title>101 Dothideomycetes genomes: a test case for predicting lifestyles and emergence of pathogens.</title>
        <authorList>
            <person name="Haridas S."/>
            <person name="Albert R."/>
            <person name="Binder M."/>
            <person name="Bloem J."/>
            <person name="Labutti K."/>
            <person name="Salamov A."/>
            <person name="Andreopoulos B."/>
            <person name="Baker S."/>
            <person name="Barry K."/>
            <person name="Bills G."/>
            <person name="Bluhm B."/>
            <person name="Cannon C."/>
            <person name="Castanera R."/>
            <person name="Culley D."/>
            <person name="Daum C."/>
            <person name="Ezra D."/>
            <person name="Gonzalez J."/>
            <person name="Henrissat B."/>
            <person name="Kuo A."/>
            <person name="Liang C."/>
            <person name="Lipzen A."/>
            <person name="Lutzoni F."/>
            <person name="Magnuson J."/>
            <person name="Mondo S."/>
            <person name="Nolan M."/>
            <person name="Ohm R."/>
            <person name="Pangilinan J."/>
            <person name="Park H.-J."/>
            <person name="Ramirez L."/>
            <person name="Alfaro M."/>
            <person name="Sun H."/>
            <person name="Tritt A."/>
            <person name="Yoshinaga Y."/>
            <person name="Zwiers L.-H."/>
            <person name="Turgeon B."/>
            <person name="Goodwin S."/>
            <person name="Spatafora J."/>
            <person name="Crous P."/>
            <person name="Grigoriev I."/>
        </authorList>
    </citation>
    <scope>NUCLEOTIDE SEQUENCE</scope>
    <source>
        <strain evidence="2">CBS 116435</strain>
    </source>
</reference>
<gene>
    <name evidence="2" type="ORF">K431DRAFT_285591</name>
</gene>
<evidence type="ECO:0000313" key="3">
    <source>
        <dbReference type="Proteomes" id="UP000799441"/>
    </source>
</evidence>
<protein>
    <submittedName>
        <fullName evidence="2">Uncharacterized protein</fullName>
    </submittedName>
</protein>
<dbReference type="AlphaFoldDB" id="A0A9P4Q949"/>
<keyword evidence="3" id="KW-1185">Reference proteome</keyword>
<dbReference type="Proteomes" id="UP000799441">
    <property type="component" value="Unassembled WGS sequence"/>
</dbReference>